<gene>
    <name evidence="1" type="ORF">IT882_13180</name>
</gene>
<name>A0A7S8MVQ9_9MICO</name>
<protein>
    <submittedName>
        <fullName evidence="1">DUF932 domain-containing protein</fullName>
    </submittedName>
</protein>
<keyword evidence="2" id="KW-1185">Reference proteome</keyword>
<dbReference type="RefSeq" id="WP_195692235.1">
    <property type="nucleotide sequence ID" value="NZ_CP064760.1"/>
</dbReference>
<dbReference type="InterPro" id="IPR026325">
    <property type="entry name" value="DUF932"/>
</dbReference>
<dbReference type="NCBIfam" id="TIGR03299">
    <property type="entry name" value="LGT_TIGR03299"/>
    <property type="match status" value="1"/>
</dbReference>
<dbReference type="Proteomes" id="UP000594480">
    <property type="component" value="Chromosome"/>
</dbReference>
<organism evidence="1 2">
    <name type="scientific">Microbacterium schleiferi</name>
    <dbReference type="NCBI Taxonomy" id="69362"/>
    <lineage>
        <taxon>Bacteria</taxon>
        <taxon>Bacillati</taxon>
        <taxon>Actinomycetota</taxon>
        <taxon>Actinomycetes</taxon>
        <taxon>Micrococcales</taxon>
        <taxon>Microbacteriaceae</taxon>
        <taxon>Microbacterium</taxon>
    </lineage>
</organism>
<proteinExistence type="predicted"/>
<dbReference type="Pfam" id="PF06067">
    <property type="entry name" value="DUF932"/>
    <property type="match status" value="1"/>
</dbReference>
<accession>A0A7S8MVQ9</accession>
<evidence type="ECO:0000313" key="2">
    <source>
        <dbReference type="Proteomes" id="UP000594480"/>
    </source>
</evidence>
<dbReference type="EMBL" id="CP064760">
    <property type="protein sequence ID" value="QPE04144.1"/>
    <property type="molecule type" value="Genomic_DNA"/>
</dbReference>
<reference evidence="1 2" key="1">
    <citation type="submission" date="2020-11" db="EMBL/GenBank/DDBJ databases">
        <title>Amino acid is mineralized and recycled by bacteria in oceanic microbiome.</title>
        <authorList>
            <person name="Zheng L.Y."/>
        </authorList>
    </citation>
    <scope>NUCLEOTIDE SEQUENCE [LARGE SCALE GENOMIC DNA]</scope>
    <source>
        <strain evidence="1 2">A32-1</strain>
    </source>
</reference>
<sequence length="322" mass="34727">MSTIEIAPAATRRPAWDVLGTRLEGVRGSIDAMKESDLAGWNVRKVPLFFEDDSPAWDGARRDVADRYATVRTNPQTGGTEYIGVVGGTYTPIQNEAHAELLDAVLDTADAKWEAAGASHGGKRTFMTMRLPEDIMVGGKDAVGLHLVAFNSHDGSSSFKFAVTPVRVSCTNMQSAALRGAKSKFSIRHTSGAGRALSEAREALGLTYKYVEAFELEAERLLATPMTVGAFDAYAAELFGVRDEDKASKKALANRDGLMDLYRSSDTLDGIRGTKWGAYQTVTEFIDHVAPVRGRDVARARATRSFDGAAERLKAAAFALVG</sequence>
<dbReference type="InterPro" id="IPR017686">
    <property type="entry name" value="Phg/plasmid-like_prot"/>
</dbReference>
<dbReference type="KEGG" id="msf:IT882_13180"/>
<dbReference type="AlphaFoldDB" id="A0A7S8MVQ9"/>
<evidence type="ECO:0000313" key="1">
    <source>
        <dbReference type="EMBL" id="QPE04144.1"/>
    </source>
</evidence>